<dbReference type="PATRIC" id="fig|1237149.3.peg.5093"/>
<evidence type="ECO:0000256" key="4">
    <source>
        <dbReference type="ARBA" id="ARBA00023136"/>
    </source>
</evidence>
<evidence type="ECO:0000313" key="7">
    <source>
        <dbReference type="EMBL" id="ELR68885.1"/>
    </source>
</evidence>
<evidence type="ECO:0000256" key="2">
    <source>
        <dbReference type="ARBA" id="ARBA00022692"/>
    </source>
</evidence>
<feature type="transmembrane region" description="Helical" evidence="5">
    <location>
        <begin position="244"/>
        <end position="264"/>
    </location>
</feature>
<dbReference type="AlphaFoldDB" id="L8JJB0"/>
<feature type="transmembrane region" description="Helical" evidence="5">
    <location>
        <begin position="213"/>
        <end position="232"/>
    </location>
</feature>
<feature type="transmembrane region" description="Helical" evidence="5">
    <location>
        <begin position="182"/>
        <end position="201"/>
    </location>
</feature>
<dbReference type="Proteomes" id="UP000011135">
    <property type="component" value="Unassembled WGS sequence"/>
</dbReference>
<gene>
    <name evidence="7" type="ORF">C900_05711</name>
</gene>
<accession>L8JJB0</accession>
<dbReference type="STRING" id="1237149.C900_05711"/>
<feature type="transmembrane region" description="Helical" evidence="5">
    <location>
        <begin position="92"/>
        <end position="112"/>
    </location>
</feature>
<feature type="domain" description="EamA" evidence="6">
    <location>
        <begin position="6"/>
        <end position="138"/>
    </location>
</feature>
<keyword evidence="3 5" id="KW-1133">Transmembrane helix</keyword>
<evidence type="ECO:0000256" key="5">
    <source>
        <dbReference type="SAM" id="Phobius"/>
    </source>
</evidence>
<dbReference type="SUPFAM" id="SSF103481">
    <property type="entry name" value="Multidrug resistance efflux transporter EmrE"/>
    <property type="match status" value="2"/>
</dbReference>
<feature type="transmembrane region" description="Helical" evidence="5">
    <location>
        <begin position="270"/>
        <end position="290"/>
    </location>
</feature>
<feature type="transmembrane region" description="Helical" evidence="5">
    <location>
        <begin position="148"/>
        <end position="170"/>
    </location>
</feature>
<organism evidence="7 8">
    <name type="scientific">Fulvivirga imtechensis AK7</name>
    <dbReference type="NCBI Taxonomy" id="1237149"/>
    <lineage>
        <taxon>Bacteria</taxon>
        <taxon>Pseudomonadati</taxon>
        <taxon>Bacteroidota</taxon>
        <taxon>Cytophagia</taxon>
        <taxon>Cytophagales</taxon>
        <taxon>Fulvivirgaceae</taxon>
        <taxon>Fulvivirga</taxon>
    </lineage>
</organism>
<reference evidence="7 8" key="1">
    <citation type="submission" date="2012-12" db="EMBL/GenBank/DDBJ databases">
        <title>Genome assembly of Fulvivirga imtechensis AK7.</title>
        <authorList>
            <person name="Nupur N."/>
            <person name="Khatri I."/>
            <person name="Kumar R."/>
            <person name="Subramanian S."/>
            <person name="Pinnaka A."/>
        </authorList>
    </citation>
    <scope>NUCLEOTIDE SEQUENCE [LARGE SCALE GENOMIC DNA]</scope>
    <source>
        <strain evidence="7 8">AK7</strain>
    </source>
</reference>
<dbReference type="InterPro" id="IPR000620">
    <property type="entry name" value="EamA_dom"/>
</dbReference>
<dbReference type="InterPro" id="IPR037185">
    <property type="entry name" value="EmrE-like"/>
</dbReference>
<evidence type="ECO:0000256" key="1">
    <source>
        <dbReference type="ARBA" id="ARBA00004141"/>
    </source>
</evidence>
<dbReference type="GO" id="GO:0016020">
    <property type="term" value="C:membrane"/>
    <property type="evidence" value="ECO:0007669"/>
    <property type="project" value="UniProtKB-SubCell"/>
</dbReference>
<comment type="subcellular location">
    <subcellularLocation>
        <location evidence="1">Membrane</location>
        <topology evidence="1">Multi-pass membrane protein</topology>
    </subcellularLocation>
</comment>
<evidence type="ECO:0000259" key="6">
    <source>
        <dbReference type="Pfam" id="PF00892"/>
    </source>
</evidence>
<dbReference type="EMBL" id="AMZN01000089">
    <property type="protein sequence ID" value="ELR68885.1"/>
    <property type="molecule type" value="Genomic_DNA"/>
</dbReference>
<keyword evidence="2 5" id="KW-0812">Transmembrane</keyword>
<dbReference type="OrthoDB" id="9812547at2"/>
<dbReference type="RefSeq" id="WP_009582821.1">
    <property type="nucleotide sequence ID" value="NZ_AMZN01000089.1"/>
</dbReference>
<sequence>MKIKNLLLLLLLASLWGPSFLFIKIAVGEISPVTVAALRIVIAAATLYLFIFISGSKQKKNLAFWKHVAITGFFAQSLPFILISWGEMYIDSGLASILNGLTPLFTVILANFMISDEKMNIQKITGTVLGFIGLIVLVSPGFNSEVKASVWGIAAITLAAASYGMGMVYTRLHLKGTTPMHAPAAQVLVAAIYMIPLSLLIDGPAQLTTASFNAWGSVLILGIFGTAMAYVVYFRIIENTSASFLSTVTYLIPVFGVVLGVIFLDETISLETLIGAVCILSGLMVANNVLKIGIFRLKAKGA</sequence>
<dbReference type="eggNOG" id="COG0697">
    <property type="taxonomic scope" value="Bacteria"/>
</dbReference>
<dbReference type="PANTHER" id="PTHR32322:SF9">
    <property type="entry name" value="AMINO-ACID METABOLITE EFFLUX PUMP-RELATED"/>
    <property type="match status" value="1"/>
</dbReference>
<proteinExistence type="predicted"/>
<feature type="transmembrane region" description="Helical" evidence="5">
    <location>
        <begin position="68"/>
        <end position="86"/>
    </location>
</feature>
<keyword evidence="4 5" id="KW-0472">Membrane</keyword>
<protein>
    <submittedName>
        <fullName evidence="7">Permease of the drug/metabolite transporter (DMT) superfamily</fullName>
    </submittedName>
</protein>
<feature type="transmembrane region" description="Helical" evidence="5">
    <location>
        <begin position="124"/>
        <end position="142"/>
    </location>
</feature>
<feature type="transmembrane region" description="Helical" evidence="5">
    <location>
        <begin position="38"/>
        <end position="56"/>
    </location>
</feature>
<dbReference type="Pfam" id="PF00892">
    <property type="entry name" value="EamA"/>
    <property type="match status" value="2"/>
</dbReference>
<feature type="domain" description="EamA" evidence="6">
    <location>
        <begin position="151"/>
        <end position="286"/>
    </location>
</feature>
<evidence type="ECO:0000256" key="3">
    <source>
        <dbReference type="ARBA" id="ARBA00022989"/>
    </source>
</evidence>
<comment type="caution">
    <text evidence="7">The sequence shown here is derived from an EMBL/GenBank/DDBJ whole genome shotgun (WGS) entry which is preliminary data.</text>
</comment>
<name>L8JJB0_9BACT</name>
<dbReference type="PANTHER" id="PTHR32322">
    <property type="entry name" value="INNER MEMBRANE TRANSPORTER"/>
    <property type="match status" value="1"/>
</dbReference>
<dbReference type="InterPro" id="IPR050638">
    <property type="entry name" value="AA-Vitamin_Transporters"/>
</dbReference>
<dbReference type="Gene3D" id="1.10.3730.20">
    <property type="match status" value="1"/>
</dbReference>
<keyword evidence="8" id="KW-1185">Reference proteome</keyword>
<evidence type="ECO:0000313" key="8">
    <source>
        <dbReference type="Proteomes" id="UP000011135"/>
    </source>
</evidence>